<dbReference type="Proteomes" id="UP000774000">
    <property type="component" value="Unassembled WGS sequence"/>
</dbReference>
<name>A0A938XSG7_9FIRM</name>
<proteinExistence type="predicted"/>
<accession>A0A938XSG7</accession>
<feature type="domain" description="HDOD" evidence="1">
    <location>
        <begin position="1"/>
        <end position="149"/>
    </location>
</feature>
<dbReference type="PROSITE" id="PS51833">
    <property type="entry name" value="HDOD"/>
    <property type="match status" value="1"/>
</dbReference>
<gene>
    <name evidence="2" type="ORF">JOC47_001727</name>
</gene>
<dbReference type="PANTHER" id="PTHR33525">
    <property type="match status" value="1"/>
</dbReference>
<dbReference type="Gene3D" id="1.10.3210.10">
    <property type="entry name" value="Hypothetical protein af1432"/>
    <property type="match status" value="1"/>
</dbReference>
<reference evidence="2" key="1">
    <citation type="submission" date="2021-01" db="EMBL/GenBank/DDBJ databases">
        <title>Genomic Encyclopedia of Type Strains, Phase IV (KMG-IV): sequencing the most valuable type-strain genomes for metagenomic binning, comparative biology and taxonomic classification.</title>
        <authorList>
            <person name="Goeker M."/>
        </authorList>
    </citation>
    <scope>NUCLEOTIDE SEQUENCE</scope>
    <source>
        <strain evidence="2">DSM 23230</strain>
    </source>
</reference>
<sequence length="168" mass="19125">MSIINSAAFSFSQEIESIKHAIVLLGIEEVKKWFDLVVVKELADDKPKEIIRQSLIRARMSELLGQKSNCGLENSKLFMMGLFSMIDVLMGRNLEEVLSELPLAKDIKDALLGKKVVLNNFYQLVISYEEGEWEKVNLFIDKLGLNKELVSDAFLEAIDWTEEILKST</sequence>
<evidence type="ECO:0000313" key="3">
    <source>
        <dbReference type="Proteomes" id="UP000774000"/>
    </source>
</evidence>
<dbReference type="InterPro" id="IPR052340">
    <property type="entry name" value="RNase_Y/CdgJ"/>
</dbReference>
<dbReference type="EMBL" id="JAFBDQ010000007">
    <property type="protein sequence ID" value="MBM7556876.1"/>
    <property type="molecule type" value="Genomic_DNA"/>
</dbReference>
<keyword evidence="3" id="KW-1185">Reference proteome</keyword>
<dbReference type="AlphaFoldDB" id="A0A938XSG7"/>
<dbReference type="PANTHER" id="PTHR33525:SF4">
    <property type="entry name" value="CYCLIC DI-GMP PHOSPHODIESTERASE CDGJ"/>
    <property type="match status" value="1"/>
</dbReference>
<dbReference type="Pfam" id="PF08668">
    <property type="entry name" value="HDOD"/>
    <property type="match status" value="1"/>
</dbReference>
<evidence type="ECO:0000313" key="2">
    <source>
        <dbReference type="EMBL" id="MBM7556876.1"/>
    </source>
</evidence>
<evidence type="ECO:0000259" key="1">
    <source>
        <dbReference type="PROSITE" id="PS51833"/>
    </source>
</evidence>
<protein>
    <submittedName>
        <fullName evidence="2">C-di-GMP-related signal transduction protein</fullName>
    </submittedName>
</protein>
<dbReference type="SUPFAM" id="SSF109604">
    <property type="entry name" value="HD-domain/PDEase-like"/>
    <property type="match status" value="1"/>
</dbReference>
<comment type="caution">
    <text evidence="2">The sequence shown here is derived from an EMBL/GenBank/DDBJ whole genome shotgun (WGS) entry which is preliminary data.</text>
</comment>
<dbReference type="InterPro" id="IPR013976">
    <property type="entry name" value="HDOD"/>
</dbReference>
<organism evidence="2 3">
    <name type="scientific">Halanaerobacter jeridensis</name>
    <dbReference type="NCBI Taxonomy" id="706427"/>
    <lineage>
        <taxon>Bacteria</taxon>
        <taxon>Bacillati</taxon>
        <taxon>Bacillota</taxon>
        <taxon>Clostridia</taxon>
        <taxon>Halanaerobiales</taxon>
        <taxon>Halobacteroidaceae</taxon>
        <taxon>Halanaerobacter</taxon>
    </lineage>
</organism>